<accession>A0AAJ2ZGD4</accession>
<keyword evidence="2" id="KW-1133">Transmembrane helix</keyword>
<feature type="compositionally biased region" description="Polar residues" evidence="1">
    <location>
        <begin position="92"/>
        <end position="110"/>
    </location>
</feature>
<organism evidence="3 6">
    <name type="scientific">Micromonospora terminaliae</name>
    <dbReference type="NCBI Taxonomy" id="1914461"/>
    <lineage>
        <taxon>Bacteria</taxon>
        <taxon>Bacillati</taxon>
        <taxon>Actinomycetota</taxon>
        <taxon>Actinomycetes</taxon>
        <taxon>Micromonosporales</taxon>
        <taxon>Micromonosporaceae</taxon>
        <taxon>Micromonospora</taxon>
    </lineage>
</organism>
<keyword evidence="5" id="KW-1185">Reference proteome</keyword>
<evidence type="ECO:0000313" key="5">
    <source>
        <dbReference type="Proteomes" id="UP000402241"/>
    </source>
</evidence>
<name>A0AAJ2ZGD4_9ACTN</name>
<evidence type="ECO:0000313" key="4">
    <source>
        <dbReference type="EMBL" id="QGL48811.1"/>
    </source>
</evidence>
<dbReference type="EMBL" id="CP045309">
    <property type="protein sequence ID" value="QGL48811.1"/>
    <property type="molecule type" value="Genomic_DNA"/>
</dbReference>
<gene>
    <name evidence="3" type="ORF">G3561_16795</name>
    <name evidence="4" type="ORF">GCE86_18380</name>
</gene>
<reference evidence="4 5" key="1">
    <citation type="submission" date="2019-10" db="EMBL/GenBank/DDBJ databases">
        <title>Genome Sequence of Micromonospora terminaliae DSM 101760.</title>
        <authorList>
            <person name="Guo L."/>
        </authorList>
    </citation>
    <scope>NUCLEOTIDE SEQUENCE [LARGE SCALE GENOMIC DNA]</scope>
    <source>
        <strain evidence="4 5">DSM 101760</strain>
    </source>
</reference>
<dbReference type="AlphaFoldDB" id="A0AAJ2ZGD4"/>
<evidence type="ECO:0000313" key="3">
    <source>
        <dbReference type="EMBL" id="NES29196.1"/>
    </source>
</evidence>
<protein>
    <submittedName>
        <fullName evidence="3">Uncharacterized protein</fullName>
    </submittedName>
</protein>
<keyword evidence="2" id="KW-0472">Membrane</keyword>
<proteinExistence type="predicted"/>
<evidence type="ECO:0000256" key="1">
    <source>
        <dbReference type="SAM" id="MobiDB-lite"/>
    </source>
</evidence>
<feature type="transmembrane region" description="Helical" evidence="2">
    <location>
        <begin position="7"/>
        <end position="35"/>
    </location>
</feature>
<dbReference type="Proteomes" id="UP000402241">
    <property type="component" value="Chromosome"/>
</dbReference>
<reference evidence="3 6" key="2">
    <citation type="submission" date="2020-02" db="EMBL/GenBank/DDBJ databases">
        <title>WGS of Micromonospora spp. isolated from hot spring.</title>
        <authorList>
            <person name="Thawai C."/>
        </authorList>
    </citation>
    <scope>NUCLEOTIDE SEQUENCE [LARGE SCALE GENOMIC DNA]</scope>
    <source>
        <strain evidence="3 6">TMS7</strain>
    </source>
</reference>
<keyword evidence="2" id="KW-0812">Transmembrane</keyword>
<evidence type="ECO:0000256" key="2">
    <source>
        <dbReference type="SAM" id="Phobius"/>
    </source>
</evidence>
<dbReference type="EMBL" id="JAAHBZ010000006">
    <property type="protein sequence ID" value="NES29196.1"/>
    <property type="molecule type" value="Genomic_DNA"/>
</dbReference>
<evidence type="ECO:0000313" key="6">
    <source>
        <dbReference type="Proteomes" id="UP000477779"/>
    </source>
</evidence>
<feature type="region of interest" description="Disordered" evidence="1">
    <location>
        <begin position="65"/>
        <end position="110"/>
    </location>
</feature>
<dbReference type="PROSITE" id="PS51257">
    <property type="entry name" value="PROKAR_LIPOPROTEIN"/>
    <property type="match status" value="1"/>
</dbReference>
<sequence>MTTGRTVAAVSVGVIVAVLAGCGAVVIGCAGFWVVSGPVNYRGCGTERPAGITAAEVSGSYVTEDGGRLELRPGGTLTASGLDNSGDVESRPSLSGPGTWSLQPVGQQVW</sequence>
<dbReference type="Proteomes" id="UP000477779">
    <property type="component" value="Unassembled WGS sequence"/>
</dbReference>
<dbReference type="RefSeq" id="WP_154228105.1">
    <property type="nucleotide sequence ID" value="NZ_CP045309.1"/>
</dbReference>